<proteinExistence type="predicted"/>
<evidence type="ECO:0000313" key="3">
    <source>
        <dbReference type="Proteomes" id="UP000625316"/>
    </source>
</evidence>
<dbReference type="Pfam" id="PF13529">
    <property type="entry name" value="Peptidase_C39_2"/>
    <property type="match status" value="1"/>
</dbReference>
<gene>
    <name evidence="2" type="ORF">IQ266_05815</name>
</gene>
<organism evidence="2 3">
    <name type="scientific">Romeriopsis navalis LEGE 11480</name>
    <dbReference type="NCBI Taxonomy" id="2777977"/>
    <lineage>
        <taxon>Bacteria</taxon>
        <taxon>Bacillati</taxon>
        <taxon>Cyanobacteriota</taxon>
        <taxon>Cyanophyceae</taxon>
        <taxon>Leptolyngbyales</taxon>
        <taxon>Leptolyngbyaceae</taxon>
        <taxon>Romeriopsis</taxon>
        <taxon>Romeriopsis navalis</taxon>
    </lineage>
</organism>
<feature type="domain" description="Peptidase C39-like" evidence="1">
    <location>
        <begin position="388"/>
        <end position="490"/>
    </location>
</feature>
<evidence type="ECO:0000313" key="2">
    <source>
        <dbReference type="EMBL" id="MBE9029277.1"/>
    </source>
</evidence>
<name>A0A928VKF2_9CYAN</name>
<sequence length="538" mass="58768">MTAVDSLALPLPPDYAQAIPVVVAQALQLKGAYDAQSIAKLQLTTDSGARLPIDYQSGNWQLVWSSGWTTVGAHWLQMQGYGPAGVVIETQFFYFIVCPDLTTASTSLRLRVLQDTWFKATAQDSTQLAPSKKVRLRAGEVFDVLCYGLAPAHCRLVLTQPIAPIGNFGYVDITATELLQGDQIYQLSPVDVRVTEIAGGQLLVKRTTYLKSRLADSTHLALTQKQQLVQGQLLPLHQYARCDDHWQVTLPNTDLPAPAFIAAADVNLRSLDTIVDVAATELSCEILQTMPLKQRPVAPDHLSLTEKVSLAAGSMHCLSHYAAVGPQLQIRLRSAPVAQTGYLDRALVQLRRGTQVLHPGSEQVELGLSIRRCEQPPDQDWPLLNIRSVSAILQYLQIGAKTQLPLADELLQWCFEHYGAGSQTDRTCLQGLLQAYGIQLESRSTWTSEQLRASLSQGVPILLFGRFTPAAHCIVLVGYGPSGWLVCDPWGDATTGYRCLDGSPVWYAKDYFTAMVGVDGAIVADAVSQDTLGSRESC</sequence>
<accession>A0A928VKF2</accession>
<keyword evidence="3" id="KW-1185">Reference proteome</keyword>
<dbReference type="Proteomes" id="UP000625316">
    <property type="component" value="Unassembled WGS sequence"/>
</dbReference>
<dbReference type="AlphaFoldDB" id="A0A928VKF2"/>
<comment type="caution">
    <text evidence="2">The sequence shown here is derived from an EMBL/GenBank/DDBJ whole genome shotgun (WGS) entry which is preliminary data.</text>
</comment>
<evidence type="ECO:0000259" key="1">
    <source>
        <dbReference type="Pfam" id="PF13529"/>
    </source>
</evidence>
<dbReference type="EMBL" id="JADEXQ010000013">
    <property type="protein sequence ID" value="MBE9029277.1"/>
    <property type="molecule type" value="Genomic_DNA"/>
</dbReference>
<dbReference type="RefSeq" id="WP_264324097.1">
    <property type="nucleotide sequence ID" value="NZ_JADEXQ010000013.1"/>
</dbReference>
<reference evidence="2" key="1">
    <citation type="submission" date="2020-10" db="EMBL/GenBank/DDBJ databases">
        <authorList>
            <person name="Castelo-Branco R."/>
            <person name="Eusebio N."/>
            <person name="Adriana R."/>
            <person name="Vieira A."/>
            <person name="Brugerolle De Fraissinette N."/>
            <person name="Rezende De Castro R."/>
            <person name="Schneider M.P."/>
            <person name="Vasconcelos V."/>
            <person name="Leao P.N."/>
        </authorList>
    </citation>
    <scope>NUCLEOTIDE SEQUENCE</scope>
    <source>
        <strain evidence="2">LEGE 11480</strain>
    </source>
</reference>
<protein>
    <submittedName>
        <fullName evidence="2">C39 family peptidase</fullName>
    </submittedName>
</protein>
<dbReference type="InterPro" id="IPR039564">
    <property type="entry name" value="Peptidase_C39-like"/>
</dbReference>